<dbReference type="PANTHER" id="PTHR43848:SF2">
    <property type="entry name" value="PUTRESCINE TRANSPORT SYSTEM PERMEASE PROTEIN POTI"/>
    <property type="match status" value="1"/>
</dbReference>
<dbReference type="EMBL" id="JANFYS010000030">
    <property type="protein sequence ID" value="MCQ4771388.1"/>
    <property type="molecule type" value="Genomic_DNA"/>
</dbReference>
<protein>
    <submittedName>
        <fullName evidence="11">ABC transporter permease</fullName>
    </submittedName>
</protein>
<dbReference type="CDD" id="cd06261">
    <property type="entry name" value="TM_PBP2"/>
    <property type="match status" value="1"/>
</dbReference>
<dbReference type="Proteomes" id="UP001204562">
    <property type="component" value="Unassembled WGS sequence"/>
</dbReference>
<feature type="transmembrane region" description="Helical" evidence="8">
    <location>
        <begin position="185"/>
        <end position="209"/>
    </location>
</feature>
<gene>
    <name evidence="10" type="ORF">L0P79_18895</name>
    <name evidence="11" type="ORF">NE579_13140</name>
</gene>
<dbReference type="GO" id="GO:0005886">
    <property type="term" value="C:plasma membrane"/>
    <property type="evidence" value="ECO:0007669"/>
    <property type="project" value="UniProtKB-SubCell"/>
</dbReference>
<proteinExistence type="inferred from homology"/>
<comment type="subcellular location">
    <subcellularLocation>
        <location evidence="1 8">Cell membrane</location>
        <topology evidence="1 8">Multi-pass membrane protein</topology>
    </subcellularLocation>
</comment>
<keyword evidence="4" id="KW-1003">Cell membrane</keyword>
<reference evidence="10 12" key="1">
    <citation type="submission" date="2022-01" db="EMBL/GenBank/DDBJ databases">
        <title>Collection of gut derived symbiotic bacterial strains cultured from healthy donors.</title>
        <authorList>
            <person name="Lin H."/>
            <person name="Kohout C."/>
            <person name="Waligurski E."/>
            <person name="Pamer E.G."/>
        </authorList>
    </citation>
    <scope>NUCLEOTIDE SEQUENCE [LARGE SCALE GENOMIC DNA]</scope>
    <source>
        <strain evidence="10 12">DFI.3.7</strain>
    </source>
</reference>
<keyword evidence="3 8" id="KW-0813">Transport</keyword>
<dbReference type="InterPro" id="IPR035906">
    <property type="entry name" value="MetI-like_sf"/>
</dbReference>
<dbReference type="SUPFAM" id="SSF161098">
    <property type="entry name" value="MetI-like"/>
    <property type="match status" value="1"/>
</dbReference>
<feature type="domain" description="ABC transmembrane type-1" evidence="9">
    <location>
        <begin position="72"/>
        <end position="260"/>
    </location>
</feature>
<evidence type="ECO:0000313" key="10">
    <source>
        <dbReference type="EMBL" id="MCG4529102.1"/>
    </source>
</evidence>
<dbReference type="PROSITE" id="PS50928">
    <property type="entry name" value="ABC_TM1"/>
    <property type="match status" value="1"/>
</dbReference>
<evidence type="ECO:0000256" key="4">
    <source>
        <dbReference type="ARBA" id="ARBA00022475"/>
    </source>
</evidence>
<comment type="caution">
    <text evidence="11">The sequence shown here is derived from an EMBL/GenBank/DDBJ whole genome shotgun (WGS) entry which is preliminary data.</text>
</comment>
<sequence length="288" mass="31927">MTKNKRLLRRKAVRILSNLYAVLIYSIFYIPVAVMILFSFNDAKRNYYWQGFTTEWYGKLFSFANTDLWDALLYSLIIAVLATLISVTIGVLGGIGLKKFEFRTKRFINMMIYVPIIVPEIVLAVAMLIIFMTVGIRLGMGTILIGHCTFCIPYAVVTIKGRITGDSETLQEASMDLGANRFQTFWRVTVPSIMPGILSSAFLAFTLSIDDVVMSNMLAGPSQSTLPVLILSLNRTGITPDVNALTTVMVALMVAGMLVLNGVQRHLKKRENRLAAGVETKRSSAHAA</sequence>
<dbReference type="EMBL" id="JAKNJB010000060">
    <property type="protein sequence ID" value="MCG4529102.1"/>
    <property type="molecule type" value="Genomic_DNA"/>
</dbReference>
<accession>A0AAW5JUT7</accession>
<keyword evidence="12" id="KW-1185">Reference proteome</keyword>
<keyword evidence="7 8" id="KW-0472">Membrane</keyword>
<evidence type="ECO:0000313" key="13">
    <source>
        <dbReference type="Proteomes" id="UP001204562"/>
    </source>
</evidence>
<reference evidence="11" key="2">
    <citation type="submission" date="2022-06" db="EMBL/GenBank/DDBJ databases">
        <title>Isolation of gut microbiota from human fecal samples.</title>
        <authorList>
            <person name="Pamer E.G."/>
            <person name="Barat B."/>
            <person name="Waligurski E."/>
            <person name="Medina S."/>
            <person name="Paddock L."/>
            <person name="Mostad J."/>
        </authorList>
    </citation>
    <scope>NUCLEOTIDE SEQUENCE</scope>
    <source>
        <strain evidence="11">DFI.9.91</strain>
    </source>
</reference>
<keyword evidence="6 8" id="KW-1133">Transmembrane helix</keyword>
<dbReference type="Gene3D" id="1.10.3720.10">
    <property type="entry name" value="MetI-like"/>
    <property type="match status" value="1"/>
</dbReference>
<evidence type="ECO:0000256" key="7">
    <source>
        <dbReference type="ARBA" id="ARBA00023136"/>
    </source>
</evidence>
<feature type="transmembrane region" description="Helical" evidence="8">
    <location>
        <begin position="242"/>
        <end position="263"/>
    </location>
</feature>
<dbReference type="AlphaFoldDB" id="A0AAW5JUT7"/>
<dbReference type="PANTHER" id="PTHR43848">
    <property type="entry name" value="PUTRESCINE TRANSPORT SYSTEM PERMEASE PROTEIN POTI"/>
    <property type="match status" value="1"/>
</dbReference>
<evidence type="ECO:0000256" key="3">
    <source>
        <dbReference type="ARBA" id="ARBA00022448"/>
    </source>
</evidence>
<evidence type="ECO:0000256" key="1">
    <source>
        <dbReference type="ARBA" id="ARBA00004651"/>
    </source>
</evidence>
<keyword evidence="5 8" id="KW-0812">Transmembrane</keyword>
<feature type="transmembrane region" description="Helical" evidence="8">
    <location>
        <begin position="138"/>
        <end position="157"/>
    </location>
</feature>
<feature type="transmembrane region" description="Helical" evidence="8">
    <location>
        <begin position="107"/>
        <end position="132"/>
    </location>
</feature>
<name>A0AAW5JUT7_9FIRM</name>
<dbReference type="InterPro" id="IPR000515">
    <property type="entry name" value="MetI-like"/>
</dbReference>
<evidence type="ECO:0000313" key="11">
    <source>
        <dbReference type="EMBL" id="MCQ4771388.1"/>
    </source>
</evidence>
<evidence type="ECO:0000256" key="8">
    <source>
        <dbReference type="RuleBase" id="RU363032"/>
    </source>
</evidence>
<dbReference type="Pfam" id="PF00528">
    <property type="entry name" value="BPD_transp_1"/>
    <property type="match status" value="1"/>
</dbReference>
<feature type="transmembrane region" description="Helical" evidence="8">
    <location>
        <begin position="20"/>
        <end position="40"/>
    </location>
</feature>
<dbReference type="RefSeq" id="WP_050617960.1">
    <property type="nucleotide sequence ID" value="NZ_JAKNJB010000060.1"/>
</dbReference>
<evidence type="ECO:0000259" key="9">
    <source>
        <dbReference type="PROSITE" id="PS50928"/>
    </source>
</evidence>
<evidence type="ECO:0000256" key="5">
    <source>
        <dbReference type="ARBA" id="ARBA00022692"/>
    </source>
</evidence>
<evidence type="ECO:0000256" key="2">
    <source>
        <dbReference type="ARBA" id="ARBA00007069"/>
    </source>
</evidence>
<organism evidence="11 13">
    <name type="scientific">Intestinimonas massiliensis</name>
    <name type="common">ex Afouda et al. 2020</name>
    <dbReference type="NCBI Taxonomy" id="1673721"/>
    <lineage>
        <taxon>Bacteria</taxon>
        <taxon>Bacillati</taxon>
        <taxon>Bacillota</taxon>
        <taxon>Clostridia</taxon>
        <taxon>Eubacteriales</taxon>
        <taxon>Intestinimonas</taxon>
    </lineage>
</organism>
<dbReference type="GO" id="GO:0055085">
    <property type="term" value="P:transmembrane transport"/>
    <property type="evidence" value="ECO:0007669"/>
    <property type="project" value="InterPro"/>
</dbReference>
<dbReference type="Proteomes" id="UP001200313">
    <property type="component" value="Unassembled WGS sequence"/>
</dbReference>
<feature type="transmembrane region" description="Helical" evidence="8">
    <location>
        <begin position="71"/>
        <end position="95"/>
    </location>
</feature>
<evidence type="ECO:0000256" key="6">
    <source>
        <dbReference type="ARBA" id="ARBA00022989"/>
    </source>
</evidence>
<comment type="similarity">
    <text evidence="2">Belongs to the binding-protein-dependent transport system permease family. CysTW subfamily.</text>
</comment>
<evidence type="ECO:0000313" key="12">
    <source>
        <dbReference type="Proteomes" id="UP001200313"/>
    </source>
</evidence>
<dbReference type="InterPro" id="IPR051789">
    <property type="entry name" value="Bact_Polyamine_Transport"/>
</dbReference>